<dbReference type="InterPro" id="IPR001245">
    <property type="entry name" value="Ser-Thr/Tyr_kinase_cat_dom"/>
</dbReference>
<keyword evidence="6" id="KW-0732">Signal</keyword>
<comment type="catalytic activity">
    <reaction evidence="18 19">
        <text>L-seryl-[protein] + ATP = O-phospho-L-seryl-[protein] + ADP + H(+)</text>
        <dbReference type="Rhea" id="RHEA:17989"/>
        <dbReference type="Rhea" id="RHEA-COMP:9863"/>
        <dbReference type="Rhea" id="RHEA-COMP:11604"/>
        <dbReference type="ChEBI" id="CHEBI:15378"/>
        <dbReference type="ChEBI" id="CHEBI:29999"/>
        <dbReference type="ChEBI" id="CHEBI:30616"/>
        <dbReference type="ChEBI" id="CHEBI:83421"/>
        <dbReference type="ChEBI" id="CHEBI:456216"/>
        <dbReference type="EC" id="2.7.11.1"/>
    </reaction>
</comment>
<dbReference type="CDD" id="cd00028">
    <property type="entry name" value="B_lectin"/>
    <property type="match status" value="1"/>
</dbReference>
<comment type="similarity">
    <text evidence="19">Belongs to the protein kinase superfamily. Ser/Thr protein kinase family.</text>
</comment>
<keyword evidence="12 20" id="KW-1133">Transmembrane helix</keyword>
<name>A0A4S4DBA2_CAMSN</name>
<evidence type="ECO:0000259" key="23">
    <source>
        <dbReference type="PROSITE" id="PS50948"/>
    </source>
</evidence>
<dbReference type="FunFam" id="1.10.510.10:FF:000846">
    <property type="entry name" value="G-type lectin S-receptor-like serine/threonine-protein kinase SD3-1"/>
    <property type="match status" value="1"/>
</dbReference>
<comment type="catalytic activity">
    <reaction evidence="17 19">
        <text>L-threonyl-[protein] + ATP = O-phospho-L-threonyl-[protein] + ADP + H(+)</text>
        <dbReference type="Rhea" id="RHEA:46608"/>
        <dbReference type="Rhea" id="RHEA-COMP:11060"/>
        <dbReference type="Rhea" id="RHEA-COMP:11605"/>
        <dbReference type="ChEBI" id="CHEBI:15378"/>
        <dbReference type="ChEBI" id="CHEBI:30013"/>
        <dbReference type="ChEBI" id="CHEBI:30616"/>
        <dbReference type="ChEBI" id="CHEBI:61977"/>
        <dbReference type="ChEBI" id="CHEBI:456216"/>
        <dbReference type="EC" id="2.7.11.1"/>
    </reaction>
</comment>
<dbReference type="InterPro" id="IPR000719">
    <property type="entry name" value="Prot_kinase_dom"/>
</dbReference>
<dbReference type="Gene3D" id="2.90.10.10">
    <property type="entry name" value="Bulb-type lectin domain"/>
    <property type="match status" value="2"/>
</dbReference>
<keyword evidence="25" id="KW-1185">Reference proteome</keyword>
<feature type="domain" description="Apple" evidence="23">
    <location>
        <begin position="324"/>
        <end position="404"/>
    </location>
</feature>
<dbReference type="InterPro" id="IPR001480">
    <property type="entry name" value="Bulb-type_lectin_dom"/>
</dbReference>
<dbReference type="SUPFAM" id="SSF51110">
    <property type="entry name" value="alpha-D-mannose-specific plant lectins"/>
    <property type="match status" value="2"/>
</dbReference>
<dbReference type="PIRSF" id="PIRSF000641">
    <property type="entry name" value="SRK"/>
    <property type="match status" value="1"/>
</dbReference>
<comment type="subcellular location">
    <subcellularLocation>
        <location evidence="1">Cell membrane</location>
        <topology evidence="1">Single-pass type I membrane protein</topology>
    </subcellularLocation>
</comment>
<evidence type="ECO:0000313" key="25">
    <source>
        <dbReference type="Proteomes" id="UP000306102"/>
    </source>
</evidence>
<keyword evidence="2" id="KW-1003">Cell membrane</keyword>
<reference evidence="24 25" key="1">
    <citation type="journal article" date="2018" name="Proc. Natl. Acad. Sci. U.S.A.">
        <title>Draft genome sequence of Camellia sinensis var. sinensis provides insights into the evolution of the tea genome and tea quality.</title>
        <authorList>
            <person name="Wei C."/>
            <person name="Yang H."/>
            <person name="Wang S."/>
            <person name="Zhao J."/>
            <person name="Liu C."/>
            <person name="Gao L."/>
            <person name="Xia E."/>
            <person name="Lu Y."/>
            <person name="Tai Y."/>
            <person name="She G."/>
            <person name="Sun J."/>
            <person name="Cao H."/>
            <person name="Tong W."/>
            <person name="Gao Q."/>
            <person name="Li Y."/>
            <person name="Deng W."/>
            <person name="Jiang X."/>
            <person name="Wang W."/>
            <person name="Chen Q."/>
            <person name="Zhang S."/>
            <person name="Li H."/>
            <person name="Wu J."/>
            <person name="Wang P."/>
            <person name="Li P."/>
            <person name="Shi C."/>
            <person name="Zheng F."/>
            <person name="Jian J."/>
            <person name="Huang B."/>
            <person name="Shan D."/>
            <person name="Shi M."/>
            <person name="Fang C."/>
            <person name="Yue Y."/>
            <person name="Li F."/>
            <person name="Li D."/>
            <person name="Wei S."/>
            <person name="Han B."/>
            <person name="Jiang C."/>
            <person name="Yin Y."/>
            <person name="Xia T."/>
            <person name="Zhang Z."/>
            <person name="Bennetzen J.L."/>
            <person name="Zhao S."/>
            <person name="Wan X."/>
        </authorList>
    </citation>
    <scope>NUCLEOTIDE SEQUENCE [LARGE SCALE GENOMIC DNA]</scope>
    <source>
        <strain evidence="25">cv. Shuchazao</strain>
        <tissue evidence="24">Leaf</tissue>
    </source>
</reference>
<keyword evidence="13 20" id="KW-0472">Membrane</keyword>
<keyword evidence="14" id="KW-1015">Disulfide bond</keyword>
<dbReference type="Gene3D" id="3.50.4.10">
    <property type="entry name" value="Hepatocyte Growth Factor"/>
    <property type="match status" value="1"/>
</dbReference>
<dbReference type="InterPro" id="IPR024171">
    <property type="entry name" value="SRK-like_kinase"/>
</dbReference>
<keyword evidence="11 19" id="KW-0067">ATP-binding</keyword>
<dbReference type="GO" id="GO:0005524">
    <property type="term" value="F:ATP binding"/>
    <property type="evidence" value="ECO:0007669"/>
    <property type="project" value="UniProtKB-KW"/>
</dbReference>
<dbReference type="PROSITE" id="PS50011">
    <property type="entry name" value="PROTEIN_KINASE_DOM"/>
    <property type="match status" value="1"/>
</dbReference>
<dbReference type="InterPro" id="IPR011009">
    <property type="entry name" value="Kinase-like_dom_sf"/>
</dbReference>
<gene>
    <name evidence="24" type="ORF">TEA_001767</name>
</gene>
<sequence length="758" mass="84771">MLGKERMLIHSSFQLFISVGFLLFWAVISQIPLGSKLSVVENNQWTSSNGNFAIGFFHRSDQYSVGIRFYSNSVPIGKQMVVWVAGAELTVGNKSYLQLTQNGELVLFDSIRGVVAWTSETTNSSVASAFLLDSGNLVLLNTNREIVWQSFDTPTDTLLPGQNFSVAKMLRAASRNSVSSYYSLHVEGRLLLRWENNIVYWTSGSPSQSILRAILSSDGTLQLLDQRSKVVWSVFGEDHNDSDVKLRFLRLDVDGNLRLYSWHDVSRLWRPVWQAVENQCNVFATCGLCGICIFNASGSSVCRCPFSSTMESNLECLVPYGQDCMSGSFMTTYEHTSLHGVYPPTETITRASLHQCKRLCQEDPRCTAVTFTNDGTAQCRIMRTRYTTGQSDPSLSSIAFVKRCSDPIAALPISPASSFVSSSSSSSSSSPRDTSLKRLNRLCFPCLIGVASVTFVVFILIQIGIGFCIYKRWNYIKRKAALAYTGPNSKGLITLTFSEIKDVTGNFKHQIGPKMFKGMLPKNQPVAVKNLKGATMEGRKFRSTVVKIGSIYHKNLVQLEGYCCESDHRFLVYEFAKYGSLGRCIENPKLCKRLTWRKRIEICLTVARSISYLHTGCREFVSHGNLKCENVVFDENFKAKVSEFGLGRVHDDRGGAAEEDVKDFGKLVVKLLSARQEADDVCEWAYENWVNGQAEKVVDARIEDGVNSEELERVLRIAFWCLQVEGQMRPSMGEVIKVLEGTLTVDPPPPFICQHPQD</sequence>
<keyword evidence="15" id="KW-0675">Receptor</keyword>
<keyword evidence="5 20" id="KW-0812">Transmembrane</keyword>
<evidence type="ECO:0000256" key="17">
    <source>
        <dbReference type="ARBA" id="ARBA00047899"/>
    </source>
</evidence>
<keyword evidence="16" id="KW-0325">Glycoprotein</keyword>
<dbReference type="PROSITE" id="PS50927">
    <property type="entry name" value="BULB_LECTIN"/>
    <property type="match status" value="2"/>
</dbReference>
<evidence type="ECO:0000256" key="10">
    <source>
        <dbReference type="ARBA" id="ARBA00022777"/>
    </source>
</evidence>
<dbReference type="GO" id="GO:0048544">
    <property type="term" value="P:recognition of pollen"/>
    <property type="evidence" value="ECO:0007669"/>
    <property type="project" value="InterPro"/>
</dbReference>
<feature type="domain" description="Bulb-type lectin" evidence="22">
    <location>
        <begin position="30"/>
        <end position="152"/>
    </location>
</feature>
<dbReference type="GO" id="GO:0004674">
    <property type="term" value="F:protein serine/threonine kinase activity"/>
    <property type="evidence" value="ECO:0007669"/>
    <property type="project" value="UniProtKB-KW"/>
</dbReference>
<dbReference type="Pfam" id="PF00024">
    <property type="entry name" value="PAN_1"/>
    <property type="match status" value="1"/>
</dbReference>
<dbReference type="Gene3D" id="3.30.200.20">
    <property type="entry name" value="Phosphorylase Kinase, domain 1"/>
    <property type="match status" value="1"/>
</dbReference>
<evidence type="ECO:0000256" key="7">
    <source>
        <dbReference type="ARBA" id="ARBA00022734"/>
    </source>
</evidence>
<evidence type="ECO:0000256" key="5">
    <source>
        <dbReference type="ARBA" id="ARBA00022692"/>
    </source>
</evidence>
<evidence type="ECO:0000256" key="12">
    <source>
        <dbReference type="ARBA" id="ARBA00022989"/>
    </source>
</evidence>
<dbReference type="FunFam" id="3.30.200.20:FF:000798">
    <property type="entry name" value="G-type lectin S-receptor-like serine/threonine-protein kinase SD3-1"/>
    <property type="match status" value="1"/>
</dbReference>
<evidence type="ECO:0000256" key="1">
    <source>
        <dbReference type="ARBA" id="ARBA00004251"/>
    </source>
</evidence>
<dbReference type="Proteomes" id="UP000306102">
    <property type="component" value="Unassembled WGS sequence"/>
</dbReference>
<evidence type="ECO:0000256" key="20">
    <source>
        <dbReference type="SAM" id="Phobius"/>
    </source>
</evidence>
<dbReference type="GO" id="GO:0005886">
    <property type="term" value="C:plasma membrane"/>
    <property type="evidence" value="ECO:0007669"/>
    <property type="project" value="UniProtKB-SubCell"/>
</dbReference>
<dbReference type="SUPFAM" id="SSF56112">
    <property type="entry name" value="Protein kinase-like (PK-like)"/>
    <property type="match status" value="1"/>
</dbReference>
<dbReference type="SMART" id="SM00473">
    <property type="entry name" value="PAN_AP"/>
    <property type="match status" value="1"/>
</dbReference>
<protein>
    <recommendedName>
        <fullName evidence="19">Receptor-like serine/threonine-protein kinase</fullName>
        <ecNumber evidence="19">2.7.11.1</ecNumber>
    </recommendedName>
</protein>
<dbReference type="Pfam" id="PF01453">
    <property type="entry name" value="B_lectin"/>
    <property type="match status" value="1"/>
</dbReference>
<evidence type="ECO:0000256" key="14">
    <source>
        <dbReference type="ARBA" id="ARBA00023157"/>
    </source>
</evidence>
<dbReference type="EMBL" id="SDRB02012136">
    <property type="protein sequence ID" value="THF98835.1"/>
    <property type="molecule type" value="Genomic_DNA"/>
</dbReference>
<keyword evidence="4 19" id="KW-0808">Transferase</keyword>
<keyword evidence="9 19" id="KW-0547">Nucleotide-binding</keyword>
<proteinExistence type="inferred from homology"/>
<keyword evidence="7" id="KW-0430">Lectin</keyword>
<evidence type="ECO:0000256" key="6">
    <source>
        <dbReference type="ARBA" id="ARBA00022729"/>
    </source>
</evidence>
<evidence type="ECO:0000256" key="18">
    <source>
        <dbReference type="ARBA" id="ARBA00048679"/>
    </source>
</evidence>
<dbReference type="AlphaFoldDB" id="A0A4S4DBA2"/>
<feature type="transmembrane region" description="Helical" evidence="20">
    <location>
        <begin position="447"/>
        <end position="470"/>
    </location>
</feature>
<keyword evidence="3 19" id="KW-0723">Serine/threonine-protein kinase</keyword>
<evidence type="ECO:0000256" key="16">
    <source>
        <dbReference type="ARBA" id="ARBA00023180"/>
    </source>
</evidence>
<evidence type="ECO:0000256" key="4">
    <source>
        <dbReference type="ARBA" id="ARBA00022679"/>
    </source>
</evidence>
<accession>A0A4S4DBA2</accession>
<evidence type="ECO:0000259" key="21">
    <source>
        <dbReference type="PROSITE" id="PS50011"/>
    </source>
</evidence>
<dbReference type="Gene3D" id="1.10.510.10">
    <property type="entry name" value="Transferase(Phosphotransferase) domain 1"/>
    <property type="match status" value="2"/>
</dbReference>
<dbReference type="InterPro" id="IPR003609">
    <property type="entry name" value="Pan_app"/>
</dbReference>
<evidence type="ECO:0000256" key="15">
    <source>
        <dbReference type="ARBA" id="ARBA00023170"/>
    </source>
</evidence>
<evidence type="ECO:0000256" key="19">
    <source>
        <dbReference type="PIRNR" id="PIRNR000641"/>
    </source>
</evidence>
<dbReference type="PANTHER" id="PTHR47974:SF13">
    <property type="entry name" value="G-TYPE LECTIN S-RECEPTOR-LIKE SERINE_THREONINE-PROTEIN KINASE SD3-1"/>
    <property type="match status" value="1"/>
</dbReference>
<dbReference type="FunFam" id="2.90.10.10:FF:000016">
    <property type="entry name" value="G-type lectin S-receptor-like serine/threonine-protein kinase"/>
    <property type="match status" value="1"/>
</dbReference>
<evidence type="ECO:0000256" key="3">
    <source>
        <dbReference type="ARBA" id="ARBA00022527"/>
    </source>
</evidence>
<evidence type="ECO:0000256" key="8">
    <source>
        <dbReference type="ARBA" id="ARBA00022737"/>
    </source>
</evidence>
<evidence type="ECO:0000259" key="22">
    <source>
        <dbReference type="PROSITE" id="PS50927"/>
    </source>
</evidence>
<comment type="caution">
    <text evidence="24">The sequence shown here is derived from an EMBL/GenBank/DDBJ whole genome shotgun (WGS) entry which is preliminary data.</text>
</comment>
<feature type="domain" description="Bulb-type lectin" evidence="22">
    <location>
        <begin position="155"/>
        <end position="272"/>
    </location>
</feature>
<dbReference type="PROSITE" id="PS50948">
    <property type="entry name" value="PAN"/>
    <property type="match status" value="1"/>
</dbReference>
<dbReference type="EC" id="2.7.11.1" evidence="19"/>
<evidence type="ECO:0000313" key="24">
    <source>
        <dbReference type="EMBL" id="THF98835.1"/>
    </source>
</evidence>
<dbReference type="GO" id="GO:0030246">
    <property type="term" value="F:carbohydrate binding"/>
    <property type="evidence" value="ECO:0007669"/>
    <property type="project" value="UniProtKB-KW"/>
</dbReference>
<dbReference type="Pfam" id="PF07714">
    <property type="entry name" value="PK_Tyr_Ser-Thr"/>
    <property type="match status" value="1"/>
</dbReference>
<keyword evidence="8" id="KW-0677">Repeat</keyword>
<evidence type="ECO:0000256" key="13">
    <source>
        <dbReference type="ARBA" id="ARBA00023136"/>
    </source>
</evidence>
<organism evidence="24 25">
    <name type="scientific">Camellia sinensis var. sinensis</name>
    <name type="common">China tea</name>
    <dbReference type="NCBI Taxonomy" id="542762"/>
    <lineage>
        <taxon>Eukaryota</taxon>
        <taxon>Viridiplantae</taxon>
        <taxon>Streptophyta</taxon>
        <taxon>Embryophyta</taxon>
        <taxon>Tracheophyta</taxon>
        <taxon>Spermatophyta</taxon>
        <taxon>Magnoliopsida</taxon>
        <taxon>eudicotyledons</taxon>
        <taxon>Gunneridae</taxon>
        <taxon>Pentapetalae</taxon>
        <taxon>asterids</taxon>
        <taxon>Ericales</taxon>
        <taxon>Theaceae</taxon>
        <taxon>Camellia</taxon>
    </lineage>
</organism>
<feature type="domain" description="Protein kinase" evidence="21">
    <location>
        <begin position="479"/>
        <end position="758"/>
    </location>
</feature>
<dbReference type="GO" id="GO:0106310">
    <property type="term" value="F:protein serine kinase activity"/>
    <property type="evidence" value="ECO:0007669"/>
    <property type="project" value="RHEA"/>
</dbReference>
<dbReference type="PANTHER" id="PTHR47974">
    <property type="entry name" value="OS07G0415500 PROTEIN"/>
    <property type="match status" value="1"/>
</dbReference>
<dbReference type="InterPro" id="IPR036426">
    <property type="entry name" value="Bulb-type_lectin_dom_sf"/>
</dbReference>
<evidence type="ECO:0000256" key="2">
    <source>
        <dbReference type="ARBA" id="ARBA00022475"/>
    </source>
</evidence>
<evidence type="ECO:0000256" key="11">
    <source>
        <dbReference type="ARBA" id="ARBA00022840"/>
    </source>
</evidence>
<dbReference type="InterPro" id="IPR000858">
    <property type="entry name" value="S_locus_glycoprot_dom"/>
</dbReference>
<dbReference type="Pfam" id="PF00954">
    <property type="entry name" value="S_locus_glycop"/>
    <property type="match status" value="1"/>
</dbReference>
<evidence type="ECO:0000256" key="9">
    <source>
        <dbReference type="ARBA" id="ARBA00022741"/>
    </source>
</evidence>
<dbReference type="SMART" id="SM00108">
    <property type="entry name" value="B_lectin"/>
    <property type="match status" value="1"/>
</dbReference>
<keyword evidence="10 19" id="KW-0418">Kinase</keyword>